<dbReference type="EMBL" id="LAQT01000003">
    <property type="protein sequence ID" value="KPC54244.1"/>
    <property type="molecule type" value="Genomic_DNA"/>
</dbReference>
<name>A0A0N0GPZ1_9NEIS</name>
<reference evidence="1 2" key="1">
    <citation type="submission" date="2015-07" db="EMBL/GenBank/DDBJ databases">
        <title>Draft genome sequence of the Amantichitinum ursilacus IGB-41, a new chitin-degrading bacterium.</title>
        <authorList>
            <person name="Kirstahler P."/>
            <person name="Guenther M."/>
            <person name="Grumaz C."/>
            <person name="Rupp S."/>
            <person name="Zibek S."/>
            <person name="Sohn K."/>
        </authorList>
    </citation>
    <scope>NUCLEOTIDE SEQUENCE [LARGE SCALE GENOMIC DNA]</scope>
    <source>
        <strain evidence="1 2">IGB-41</strain>
    </source>
</reference>
<organism evidence="1 2">
    <name type="scientific">Amantichitinum ursilacus</name>
    <dbReference type="NCBI Taxonomy" id="857265"/>
    <lineage>
        <taxon>Bacteria</taxon>
        <taxon>Pseudomonadati</taxon>
        <taxon>Pseudomonadota</taxon>
        <taxon>Betaproteobacteria</taxon>
        <taxon>Neisseriales</taxon>
        <taxon>Chitinibacteraceae</taxon>
        <taxon>Amantichitinum</taxon>
    </lineage>
</organism>
<evidence type="ECO:0000313" key="1">
    <source>
        <dbReference type="EMBL" id="KPC54244.1"/>
    </source>
</evidence>
<dbReference type="Proteomes" id="UP000037939">
    <property type="component" value="Unassembled WGS sequence"/>
</dbReference>
<dbReference type="SUPFAM" id="SSF52402">
    <property type="entry name" value="Adenine nucleotide alpha hydrolases-like"/>
    <property type="match status" value="2"/>
</dbReference>
<dbReference type="STRING" id="857265.WG78_06330"/>
<protein>
    <recommendedName>
        <fullName evidence="3">Universal stress protein family protein</fullName>
    </recommendedName>
</protein>
<dbReference type="Gene3D" id="3.40.50.12370">
    <property type="match status" value="1"/>
</dbReference>
<dbReference type="AlphaFoldDB" id="A0A0N0GPZ1"/>
<gene>
    <name evidence="1" type="ORF">WG78_06330</name>
</gene>
<accession>A0A0N0GPZ1</accession>
<sequence length="275" mass="30104">MTFTSIMVHLTAGQSNTALLRAAMSLTQRYPARLTGLATGSTPMVICGEWCVDAGRYGPDSLALREAYARLEAEMYDITGLSADRQGWRCNTQGAPTLDWLCQNVRGADLLVCAGKAQTAMSGASDVHLGELVMHTGRPVLVVPAGIEHLWLDHVAVLWRETAEARRAVADAMPLLLQADKVTVVEVVNEGAEEECRWRLRGVVQWLRDHGVRADYRIDVSHAPRPHAIRAVVQSLDVDLVVAGLYGHSRAQQWIAGGVSRDFLLNGEYCVLLSH</sequence>
<evidence type="ECO:0008006" key="3">
    <source>
        <dbReference type="Google" id="ProtNLM"/>
    </source>
</evidence>
<comment type="caution">
    <text evidence="1">The sequence shown here is derived from an EMBL/GenBank/DDBJ whole genome shotgun (WGS) entry which is preliminary data.</text>
</comment>
<dbReference type="OrthoDB" id="9804721at2"/>
<proteinExistence type="predicted"/>
<dbReference type="RefSeq" id="WP_053936932.1">
    <property type="nucleotide sequence ID" value="NZ_LAQT01000003.1"/>
</dbReference>
<evidence type="ECO:0000313" key="2">
    <source>
        <dbReference type="Proteomes" id="UP000037939"/>
    </source>
</evidence>
<keyword evidence="2" id="KW-1185">Reference proteome</keyword>